<keyword evidence="2 3" id="KW-0808">Transferase</keyword>
<comment type="similarity">
    <text evidence="1 3">Belongs to the UDP-glycosyltransferase family.</text>
</comment>
<evidence type="ECO:0000256" key="4">
    <source>
        <dbReference type="RuleBase" id="RU362057"/>
    </source>
</evidence>
<proteinExistence type="evidence at transcript level"/>
<dbReference type="AlphaFoldDB" id="G5DE80"/>
<dbReference type="InterPro" id="IPR058980">
    <property type="entry name" value="Glyco_transf_N"/>
</dbReference>
<dbReference type="InterPro" id="IPR035595">
    <property type="entry name" value="UDP_glycos_trans_CS"/>
</dbReference>
<dbReference type="PANTHER" id="PTHR48044:SF29">
    <property type="entry name" value="GLYCOSYLTRANSFERASE"/>
    <property type="match status" value="1"/>
</dbReference>
<dbReference type="EMBL" id="JN640564">
    <property type="protein sequence ID" value="AEQ33588.2"/>
    <property type="molecule type" value="mRNA"/>
</dbReference>
<dbReference type="EC" id="2.4.1.-" evidence="4"/>
<gene>
    <name evidence="6" type="primary">UFGT</name>
</gene>
<dbReference type="FunFam" id="3.40.50.2000:FF:000060">
    <property type="entry name" value="Glycosyltransferase"/>
    <property type="match status" value="1"/>
</dbReference>
<dbReference type="GO" id="GO:1901137">
    <property type="term" value="P:carbohydrate derivative biosynthetic process"/>
    <property type="evidence" value="ECO:0007669"/>
    <property type="project" value="UniProtKB-ARBA"/>
</dbReference>
<keyword evidence="3" id="KW-0328">Glycosyltransferase</keyword>
<dbReference type="InterPro" id="IPR002213">
    <property type="entry name" value="UDP_glucos_trans"/>
</dbReference>
<evidence type="ECO:0000256" key="1">
    <source>
        <dbReference type="ARBA" id="ARBA00009995"/>
    </source>
</evidence>
<dbReference type="PROSITE" id="PS00375">
    <property type="entry name" value="UDPGT"/>
    <property type="match status" value="1"/>
</dbReference>
<evidence type="ECO:0000256" key="2">
    <source>
        <dbReference type="ARBA" id="ARBA00022679"/>
    </source>
</evidence>
<dbReference type="Gene3D" id="3.40.50.2000">
    <property type="entry name" value="Glycogen Phosphorylase B"/>
    <property type="match status" value="2"/>
</dbReference>
<reference evidence="6" key="1">
    <citation type="submission" date="2012-02" db="EMBL/GenBank/DDBJ databases">
        <title>Cloning and Expression of Flavonoid Glucosyltransferases Gene in Ginkgo biloba L.</title>
        <authorList>
            <person name="Zhang C.L."/>
            <person name="Chen P."/>
            <person name="Zhong Y.M."/>
            <person name="Zhou C.Y."/>
            <person name="Shen D.H."/>
            <person name="Jiang F."/>
        </authorList>
    </citation>
    <scope>NUCLEOTIDE SEQUENCE</scope>
    <source>
        <strain evidence="6">C3-13 Guangzhou</strain>
    </source>
</reference>
<evidence type="ECO:0000313" key="6">
    <source>
        <dbReference type="EMBL" id="AEQ33588.2"/>
    </source>
</evidence>
<dbReference type="PANTHER" id="PTHR48044">
    <property type="entry name" value="GLYCOSYLTRANSFERASE"/>
    <property type="match status" value="1"/>
</dbReference>
<dbReference type="SUPFAM" id="SSF53756">
    <property type="entry name" value="UDP-Glycosyltransferase/glycogen phosphorylase"/>
    <property type="match status" value="1"/>
</dbReference>
<accession>G5DE80</accession>
<evidence type="ECO:0000256" key="3">
    <source>
        <dbReference type="RuleBase" id="RU003718"/>
    </source>
</evidence>
<sequence>MENGNRKELLHHVLMFPWLAHGHISPFLELSMRLAGRGITVSFCSTPSNINSIKRTLQSHDDGETALNSINLVELPLPLVDGLGPSHETTASLPPHLMPLLKKAFDSLETSFGMLLQRLSPDCVIHDFLQPWTSPVASKFGIPSLTFVPCSAVVVAYFLCAVKGKDSEQVTVEDLINPLDFPSSSTVRLHQFEALQTLNMYKRNRETGISDCERLQGCANKCSAIAVKTFPEIEGKFLRLLESLTGKHVVALGPLLTKQPSSNASEQDSKCLAWLDRQKRSSVVFVSFGTEYFLSKDQIEEIALGLEASEQSFMWVLRFPQGPEGNVNDQQRRVSASLSAGFEERMKVKGIVVSGWAPQMKILRHPSTGGFMTHCGWSSVMEGMSAGLPLIALPMQLDQPLNARLVAGDLKVAIEVRKGSDGRLDRNEIERALRIAMVEEEGLQLRMNAKHMGEIMMAKSEEERGLDLLVEEIETLVGKRNNVFRRDSNIISMEAA</sequence>
<dbReference type="Pfam" id="PF26168">
    <property type="entry name" value="Glyco_transf_N"/>
    <property type="match status" value="1"/>
</dbReference>
<protein>
    <recommendedName>
        <fullName evidence="4">Glycosyltransferase</fullName>
        <ecNumber evidence="4">2.4.1.-</ecNumber>
    </recommendedName>
</protein>
<name>G5DE80_GINBI</name>
<dbReference type="CDD" id="cd03784">
    <property type="entry name" value="GT1_Gtf-like"/>
    <property type="match status" value="1"/>
</dbReference>
<organism evidence="6">
    <name type="scientific">Ginkgo biloba</name>
    <name type="common">Ginkgo</name>
    <name type="synonym">Maidenhair tree</name>
    <dbReference type="NCBI Taxonomy" id="3311"/>
    <lineage>
        <taxon>Eukaryota</taxon>
        <taxon>Viridiplantae</taxon>
        <taxon>Streptophyta</taxon>
        <taxon>Embryophyta</taxon>
        <taxon>Tracheophyta</taxon>
        <taxon>Spermatophyta</taxon>
        <taxon>Ginkgoidae</taxon>
        <taxon>Ginkgoales</taxon>
        <taxon>Ginkgoaceae</taxon>
        <taxon>Ginkgo</taxon>
    </lineage>
</organism>
<feature type="domain" description="Glycosyltransferase N-terminal" evidence="5">
    <location>
        <begin position="13"/>
        <end position="255"/>
    </location>
</feature>
<evidence type="ECO:0000259" key="5">
    <source>
        <dbReference type="Pfam" id="PF26168"/>
    </source>
</evidence>
<dbReference type="GO" id="GO:0008194">
    <property type="term" value="F:UDP-glycosyltransferase activity"/>
    <property type="evidence" value="ECO:0007669"/>
    <property type="project" value="InterPro"/>
</dbReference>
<dbReference type="Pfam" id="PF00201">
    <property type="entry name" value="UDPGT"/>
    <property type="match status" value="1"/>
</dbReference>